<evidence type="ECO:0000256" key="2">
    <source>
        <dbReference type="ARBA" id="ARBA00022823"/>
    </source>
</evidence>
<feature type="modified residue" description="N6-lipoyllysine" evidence="3 4">
    <location>
        <position position="63"/>
    </location>
</feature>
<dbReference type="InterPro" id="IPR002930">
    <property type="entry name" value="GCV_H"/>
</dbReference>
<evidence type="ECO:0000313" key="5">
    <source>
        <dbReference type="EMBL" id="SDG09657.1"/>
    </source>
</evidence>
<dbReference type="GO" id="GO:0005960">
    <property type="term" value="C:glycine cleavage complex"/>
    <property type="evidence" value="ECO:0007669"/>
    <property type="project" value="InterPro"/>
</dbReference>
<organism evidence="5 6">
    <name type="scientific">Thermoanaerobacter thermohydrosulfuricus</name>
    <name type="common">Clostridium thermohydrosulfuricum</name>
    <dbReference type="NCBI Taxonomy" id="1516"/>
    <lineage>
        <taxon>Bacteria</taxon>
        <taxon>Bacillati</taxon>
        <taxon>Bacillota</taxon>
        <taxon>Clostridia</taxon>
        <taxon>Thermoanaerobacterales</taxon>
        <taxon>Thermoanaerobacteraceae</taxon>
        <taxon>Thermoanaerobacter</taxon>
    </lineage>
</organism>
<comment type="function">
    <text evidence="3">The glycine cleavage system catalyzes the degradation of glycine. The H protein shuttles the methylamine group of glycine from the P protein to the T protein.</text>
</comment>
<dbReference type="CDD" id="cd06848">
    <property type="entry name" value="GCS_H"/>
    <property type="match status" value="1"/>
</dbReference>
<gene>
    <name evidence="3" type="primary">gcvH</name>
    <name evidence="5" type="ORF">SAMN04244560_01775</name>
</gene>
<keyword evidence="2 3" id="KW-0450">Lipoyl</keyword>
<protein>
    <recommendedName>
        <fullName evidence="3">Glycine cleavage system H protein</fullName>
    </recommendedName>
</protein>
<dbReference type="InterPro" id="IPR017453">
    <property type="entry name" value="GCV_H_sub"/>
</dbReference>
<dbReference type="PROSITE" id="PS50968">
    <property type="entry name" value="BIOTINYL_LIPOYL"/>
    <property type="match status" value="1"/>
</dbReference>
<dbReference type="Gene3D" id="2.40.50.100">
    <property type="match status" value="1"/>
</dbReference>
<reference evidence="5 6" key="1">
    <citation type="submission" date="2016-10" db="EMBL/GenBank/DDBJ databases">
        <authorList>
            <person name="de Groot N.N."/>
        </authorList>
    </citation>
    <scope>NUCLEOTIDE SEQUENCE [LARGE SCALE GENOMIC DNA]</scope>
    <source>
        <strain evidence="5 6">DSM 569</strain>
    </source>
</reference>
<accession>A0A1I2DB60</accession>
<dbReference type="Proteomes" id="UP000183404">
    <property type="component" value="Unassembled WGS sequence"/>
</dbReference>
<dbReference type="InterPro" id="IPR033753">
    <property type="entry name" value="GCV_H/Fam206"/>
</dbReference>
<dbReference type="PROSITE" id="PS00189">
    <property type="entry name" value="LIPOYL"/>
    <property type="match status" value="1"/>
</dbReference>
<evidence type="ECO:0000313" key="6">
    <source>
        <dbReference type="Proteomes" id="UP000183404"/>
    </source>
</evidence>
<dbReference type="GO" id="GO:0019464">
    <property type="term" value="P:glycine decarboxylation via glycine cleavage system"/>
    <property type="evidence" value="ECO:0007669"/>
    <property type="project" value="UniProtKB-UniRule"/>
</dbReference>
<dbReference type="RefSeq" id="WP_004402264.1">
    <property type="nucleotide sequence ID" value="NZ_FNBS01000043.1"/>
</dbReference>
<dbReference type="InterPro" id="IPR000089">
    <property type="entry name" value="Biotin_lipoyl"/>
</dbReference>
<evidence type="ECO:0000256" key="1">
    <source>
        <dbReference type="ARBA" id="ARBA00009249"/>
    </source>
</evidence>
<dbReference type="EMBL" id="FNBS01000043">
    <property type="protein sequence ID" value="SDG09657.1"/>
    <property type="molecule type" value="Genomic_DNA"/>
</dbReference>
<dbReference type="NCBIfam" id="TIGR00527">
    <property type="entry name" value="gcvH"/>
    <property type="match status" value="1"/>
</dbReference>
<proteinExistence type="inferred from homology"/>
<dbReference type="GO" id="GO:0009249">
    <property type="term" value="P:protein lipoylation"/>
    <property type="evidence" value="ECO:0007669"/>
    <property type="project" value="TreeGrafter"/>
</dbReference>
<evidence type="ECO:0000256" key="3">
    <source>
        <dbReference type="HAMAP-Rule" id="MF_00272"/>
    </source>
</evidence>
<comment type="cofactor">
    <cofactor evidence="3">
        <name>(R)-lipoate</name>
        <dbReference type="ChEBI" id="CHEBI:83088"/>
    </cofactor>
    <text evidence="3">Binds 1 lipoyl cofactor covalently.</text>
</comment>
<dbReference type="GO" id="GO:0005829">
    <property type="term" value="C:cytosol"/>
    <property type="evidence" value="ECO:0007669"/>
    <property type="project" value="TreeGrafter"/>
</dbReference>
<comment type="subunit">
    <text evidence="3">The glycine cleavage system is composed of four proteins: P, T, L and H.</text>
</comment>
<dbReference type="SUPFAM" id="SSF51230">
    <property type="entry name" value="Single hybrid motif"/>
    <property type="match status" value="1"/>
</dbReference>
<dbReference type="InterPro" id="IPR003016">
    <property type="entry name" value="2-oxoA_DH_lipoyl-BS"/>
</dbReference>
<comment type="similarity">
    <text evidence="1 3">Belongs to the GcvH family.</text>
</comment>
<dbReference type="Pfam" id="PF01597">
    <property type="entry name" value="GCV_H"/>
    <property type="match status" value="1"/>
</dbReference>
<dbReference type="PANTHER" id="PTHR11715">
    <property type="entry name" value="GLYCINE CLEAVAGE SYSTEM H PROTEIN"/>
    <property type="match status" value="1"/>
</dbReference>
<evidence type="ECO:0000256" key="4">
    <source>
        <dbReference type="PIRSR" id="PIRSR617453-50"/>
    </source>
</evidence>
<dbReference type="AlphaFoldDB" id="A0A1I2DB60"/>
<dbReference type="HAMAP" id="MF_00272">
    <property type="entry name" value="GcvH"/>
    <property type="match status" value="1"/>
</dbReference>
<sequence>MEVLEGLYYSKDHVWLKIEGDKAYIGITDYAQDSVGDIEYIELPEVGTEFTAGDVLGVLESAKAASDVYIPVDGKVVEVNNNIVDGPSLVNSDPYGSWLVLVELKNKSQLEDLMTAEEYKKLLEKE</sequence>
<dbReference type="InterPro" id="IPR011053">
    <property type="entry name" value="Single_hybrid_motif"/>
</dbReference>
<name>A0A1I2DB60_THETY</name>
<dbReference type="PANTHER" id="PTHR11715:SF3">
    <property type="entry name" value="GLYCINE CLEAVAGE SYSTEM H PROTEIN-RELATED"/>
    <property type="match status" value="1"/>
</dbReference>
<dbReference type="NCBIfam" id="NF002270">
    <property type="entry name" value="PRK01202.1"/>
    <property type="match status" value="1"/>
</dbReference>